<feature type="domain" description="Peptidase A1" evidence="6">
    <location>
        <begin position="143"/>
        <end position="462"/>
    </location>
</feature>
<protein>
    <recommendedName>
        <fullName evidence="6">Peptidase A1 domain-containing protein</fullName>
    </recommendedName>
</protein>
<evidence type="ECO:0000259" key="6">
    <source>
        <dbReference type="PROSITE" id="PS51767"/>
    </source>
</evidence>
<reference evidence="7" key="1">
    <citation type="submission" date="2023-10" db="EMBL/GenBank/DDBJ databases">
        <authorList>
            <person name="Chen Y."/>
            <person name="Shah S."/>
            <person name="Dougan E. K."/>
            <person name="Thang M."/>
            <person name="Chan C."/>
        </authorList>
    </citation>
    <scope>NUCLEOTIDE SEQUENCE [LARGE SCALE GENOMIC DNA]</scope>
</reference>
<dbReference type="PANTHER" id="PTHR47966:SF51">
    <property type="entry name" value="BETA-SITE APP-CLEAVING ENZYME, ISOFORM A-RELATED"/>
    <property type="match status" value="1"/>
</dbReference>
<dbReference type="SUPFAM" id="SSF50630">
    <property type="entry name" value="Acid proteases"/>
    <property type="match status" value="1"/>
</dbReference>
<comment type="similarity">
    <text evidence="1">Belongs to the peptidase A1 family.</text>
</comment>
<name>A0ABN9T5P4_9DINO</name>
<gene>
    <name evidence="7" type="ORF">PCOR1329_LOCUS35482</name>
</gene>
<dbReference type="PROSITE" id="PS51767">
    <property type="entry name" value="PEPTIDASE_A1"/>
    <property type="match status" value="1"/>
</dbReference>
<dbReference type="InterPro" id="IPR001461">
    <property type="entry name" value="Aspartic_peptidase_A1"/>
</dbReference>
<organism evidence="7 8">
    <name type="scientific">Prorocentrum cordatum</name>
    <dbReference type="NCBI Taxonomy" id="2364126"/>
    <lineage>
        <taxon>Eukaryota</taxon>
        <taxon>Sar</taxon>
        <taxon>Alveolata</taxon>
        <taxon>Dinophyceae</taxon>
        <taxon>Prorocentrales</taxon>
        <taxon>Prorocentraceae</taxon>
        <taxon>Prorocentrum</taxon>
    </lineage>
</organism>
<dbReference type="Proteomes" id="UP001189429">
    <property type="component" value="Unassembled WGS sequence"/>
</dbReference>
<feature type="signal peptide" evidence="5">
    <location>
        <begin position="1"/>
        <end position="21"/>
    </location>
</feature>
<keyword evidence="5" id="KW-0732">Signal</keyword>
<proteinExistence type="inferred from homology"/>
<dbReference type="InterPro" id="IPR021109">
    <property type="entry name" value="Peptidase_aspartic_dom_sf"/>
</dbReference>
<evidence type="ECO:0000256" key="3">
    <source>
        <dbReference type="ARBA" id="ARBA00022750"/>
    </source>
</evidence>
<dbReference type="PANTHER" id="PTHR47966">
    <property type="entry name" value="BETA-SITE APP-CLEAVING ENZYME, ISOFORM A-RELATED"/>
    <property type="match status" value="1"/>
</dbReference>
<evidence type="ECO:0000256" key="4">
    <source>
        <dbReference type="ARBA" id="ARBA00022801"/>
    </source>
</evidence>
<feature type="chain" id="PRO_5047081988" description="Peptidase A1 domain-containing protein" evidence="5">
    <location>
        <begin position="22"/>
        <end position="509"/>
    </location>
</feature>
<evidence type="ECO:0000313" key="8">
    <source>
        <dbReference type="Proteomes" id="UP001189429"/>
    </source>
</evidence>
<evidence type="ECO:0000256" key="5">
    <source>
        <dbReference type="SAM" id="SignalP"/>
    </source>
</evidence>
<keyword evidence="4" id="KW-0378">Hydrolase</keyword>
<keyword evidence="3" id="KW-0064">Aspartyl protease</keyword>
<dbReference type="PRINTS" id="PR00792">
    <property type="entry name" value="PEPSIN"/>
</dbReference>
<comment type="caution">
    <text evidence="7">The sequence shown here is derived from an EMBL/GenBank/DDBJ whole genome shotgun (WGS) entry which is preliminary data.</text>
</comment>
<keyword evidence="8" id="KW-1185">Reference proteome</keyword>
<evidence type="ECO:0000256" key="1">
    <source>
        <dbReference type="ARBA" id="ARBA00007447"/>
    </source>
</evidence>
<accession>A0ABN9T5P4</accession>
<dbReference type="Pfam" id="PF00026">
    <property type="entry name" value="Asp"/>
    <property type="match status" value="2"/>
</dbReference>
<evidence type="ECO:0000313" key="7">
    <source>
        <dbReference type="EMBL" id="CAK0839928.1"/>
    </source>
</evidence>
<dbReference type="Gene3D" id="2.40.70.10">
    <property type="entry name" value="Acid Proteases"/>
    <property type="match status" value="2"/>
</dbReference>
<sequence>MLARASALCAIVIGSLLHAEAAKVATSVQLFRKAIKEQKFIRTSGAAAQETSKTVGASAKTVGAAALEVDSVRREATHSSFNAAANATADGSADRRKRTQRTALEFDLRGYRRKRAAAKFDLRGRRRAVHGTTEAAVSHKTAYFGKVAIGTPPQWFDVVFDSGSGNLVLPSTDCTGEACVNHARYDQQRSTSARRVSCVSSEAPLLPKSTPDTSPDSLSITFGTGEIWGRCIEEQVCLGSVCYPGSFIAASNETSIPFTGFEFDGVLGLSLPEMSHSPAFNMMERLKVTEALHQTIFSVFLSASDSEVSEVTFGSINTELMASDLHWVPISRSSGYWEVKITDITIDNHPQELCQDCYVAVDTGTSELAGPSGVIERLADRLDVRIDCSNFDSLPRVGFLVNDHILNLEPREYVGQTADGCEVSLMPIDVPPPRGPLFVFGIPFMEKFYTVYDNVNRQVGFAVAKHAGDGPKHAALSMTQLGAAVTANSSSSRWSPWRHRGHSGGNLRK</sequence>
<evidence type="ECO:0000256" key="2">
    <source>
        <dbReference type="ARBA" id="ARBA00022670"/>
    </source>
</evidence>
<dbReference type="EMBL" id="CAUYUJ010014334">
    <property type="protein sequence ID" value="CAK0839928.1"/>
    <property type="molecule type" value="Genomic_DNA"/>
</dbReference>
<keyword evidence="2" id="KW-0645">Protease</keyword>
<dbReference type="InterPro" id="IPR033121">
    <property type="entry name" value="PEPTIDASE_A1"/>
</dbReference>